<protein>
    <submittedName>
        <fullName evidence="2">Uncharacterized protein</fullName>
    </submittedName>
</protein>
<gene>
    <name evidence="2" type="ORF">ACFQZM_31310</name>
</gene>
<organism evidence="2 3">
    <name type="scientific">Actinomadura fibrosa</name>
    <dbReference type="NCBI Taxonomy" id="111802"/>
    <lineage>
        <taxon>Bacteria</taxon>
        <taxon>Bacillati</taxon>
        <taxon>Actinomycetota</taxon>
        <taxon>Actinomycetes</taxon>
        <taxon>Streptosporangiales</taxon>
        <taxon>Thermomonosporaceae</taxon>
        <taxon>Actinomadura</taxon>
    </lineage>
</organism>
<comment type="caution">
    <text evidence="2">The sequence shown here is derived from an EMBL/GenBank/DDBJ whole genome shotgun (WGS) entry which is preliminary data.</text>
</comment>
<dbReference type="EMBL" id="JBHTGP010000015">
    <property type="protein sequence ID" value="MFD0689016.1"/>
    <property type="molecule type" value="Genomic_DNA"/>
</dbReference>
<dbReference type="Proteomes" id="UP001597063">
    <property type="component" value="Unassembled WGS sequence"/>
</dbReference>
<sequence>MSAFTAHLSAHRRTYGEILLGCVTVASLLQAIFDFRLTPPWRRESVALKVSMPDSGQLPMCATISGVGRAPKGKAIWLAHQEYEDSTFYFNPVQVDPDDGGHWRVRTQVGDAKGAHVRYVFQAILVDDAWGEWLTKVAQADGLGATQLPPHSDASTKLIVPRNGDKRSCA</sequence>
<dbReference type="RefSeq" id="WP_131760054.1">
    <property type="nucleotide sequence ID" value="NZ_CAACUY010000100.1"/>
</dbReference>
<accession>A0ABW2XRA6</accession>
<reference evidence="3" key="1">
    <citation type="journal article" date="2019" name="Int. J. Syst. Evol. Microbiol.">
        <title>The Global Catalogue of Microorganisms (GCM) 10K type strain sequencing project: providing services to taxonomists for standard genome sequencing and annotation.</title>
        <authorList>
            <consortium name="The Broad Institute Genomics Platform"/>
            <consortium name="The Broad Institute Genome Sequencing Center for Infectious Disease"/>
            <person name="Wu L."/>
            <person name="Ma J."/>
        </authorList>
    </citation>
    <scope>NUCLEOTIDE SEQUENCE [LARGE SCALE GENOMIC DNA]</scope>
    <source>
        <strain evidence="3">JCM 9371</strain>
    </source>
</reference>
<evidence type="ECO:0000313" key="2">
    <source>
        <dbReference type="EMBL" id="MFD0689016.1"/>
    </source>
</evidence>
<name>A0ABW2XRA6_9ACTN</name>
<evidence type="ECO:0000256" key="1">
    <source>
        <dbReference type="SAM" id="MobiDB-lite"/>
    </source>
</evidence>
<proteinExistence type="predicted"/>
<evidence type="ECO:0000313" key="3">
    <source>
        <dbReference type="Proteomes" id="UP001597063"/>
    </source>
</evidence>
<feature type="region of interest" description="Disordered" evidence="1">
    <location>
        <begin position="146"/>
        <end position="170"/>
    </location>
</feature>
<keyword evidence="3" id="KW-1185">Reference proteome</keyword>